<dbReference type="PROSITE" id="PS50011">
    <property type="entry name" value="PROTEIN_KINASE_DOM"/>
    <property type="match status" value="1"/>
</dbReference>
<evidence type="ECO:0000256" key="3">
    <source>
        <dbReference type="ARBA" id="ARBA00022777"/>
    </source>
</evidence>
<keyword evidence="4 5" id="KW-0067">ATP-binding</keyword>
<dbReference type="GO" id="GO:0005524">
    <property type="term" value="F:ATP binding"/>
    <property type="evidence" value="ECO:0007669"/>
    <property type="project" value="UniProtKB-UniRule"/>
</dbReference>
<evidence type="ECO:0000313" key="8">
    <source>
        <dbReference type="RefSeq" id="XP_031553455.1"/>
    </source>
</evidence>
<dbReference type="Gene3D" id="3.30.200.20">
    <property type="entry name" value="Phosphorylase Kinase, domain 1"/>
    <property type="match status" value="1"/>
</dbReference>
<keyword evidence="7" id="KW-1185">Reference proteome</keyword>
<dbReference type="RefSeq" id="XP_031553455.1">
    <property type="nucleotide sequence ID" value="XM_031697595.1"/>
</dbReference>
<keyword evidence="3 8" id="KW-0418">Kinase</keyword>
<evidence type="ECO:0000256" key="1">
    <source>
        <dbReference type="ARBA" id="ARBA00022679"/>
    </source>
</evidence>
<organism evidence="7 8">
    <name type="scientific">Actinia tenebrosa</name>
    <name type="common">Australian red waratah sea anemone</name>
    <dbReference type="NCBI Taxonomy" id="6105"/>
    <lineage>
        <taxon>Eukaryota</taxon>
        <taxon>Metazoa</taxon>
        <taxon>Cnidaria</taxon>
        <taxon>Anthozoa</taxon>
        <taxon>Hexacorallia</taxon>
        <taxon>Actiniaria</taxon>
        <taxon>Actiniidae</taxon>
        <taxon>Actinia</taxon>
    </lineage>
</organism>
<keyword evidence="1" id="KW-0808">Transferase</keyword>
<evidence type="ECO:0000256" key="5">
    <source>
        <dbReference type="PROSITE-ProRule" id="PRU10141"/>
    </source>
</evidence>
<evidence type="ECO:0000256" key="4">
    <source>
        <dbReference type="ARBA" id="ARBA00022840"/>
    </source>
</evidence>
<dbReference type="InterPro" id="IPR000719">
    <property type="entry name" value="Prot_kinase_dom"/>
</dbReference>
<dbReference type="SUPFAM" id="SSF56112">
    <property type="entry name" value="Protein kinase-like (PK-like)"/>
    <property type="match status" value="1"/>
</dbReference>
<evidence type="ECO:0000313" key="7">
    <source>
        <dbReference type="Proteomes" id="UP000515163"/>
    </source>
</evidence>
<feature type="domain" description="Protein kinase" evidence="6">
    <location>
        <begin position="22"/>
        <end position="136"/>
    </location>
</feature>
<dbReference type="InterPro" id="IPR051681">
    <property type="entry name" value="Ser/Thr_Kinases-Pseudokinases"/>
</dbReference>
<dbReference type="OrthoDB" id="8843252at2759"/>
<dbReference type="InterPro" id="IPR017441">
    <property type="entry name" value="Protein_kinase_ATP_BS"/>
</dbReference>
<keyword evidence="2 5" id="KW-0547">Nucleotide-binding</keyword>
<name>A0A6P8HLG8_ACTTE</name>
<dbReference type="InterPro" id="IPR011009">
    <property type="entry name" value="Kinase-like_dom_sf"/>
</dbReference>
<evidence type="ECO:0000259" key="6">
    <source>
        <dbReference type="PROSITE" id="PS50011"/>
    </source>
</evidence>
<dbReference type="GeneID" id="116290540"/>
<dbReference type="Proteomes" id="UP000515163">
    <property type="component" value="Unplaced"/>
</dbReference>
<proteinExistence type="predicted"/>
<dbReference type="Pfam" id="PF07714">
    <property type="entry name" value="PK_Tyr_Ser-Thr"/>
    <property type="match status" value="1"/>
</dbReference>
<dbReference type="PANTHER" id="PTHR44329:SF288">
    <property type="entry name" value="MITOGEN-ACTIVATED PROTEIN KINASE KINASE KINASE 20"/>
    <property type="match status" value="1"/>
</dbReference>
<protein>
    <submittedName>
        <fullName evidence="8">Probable serine/threonine-protein kinase drkB isoform X2</fullName>
    </submittedName>
</protein>
<reference evidence="8" key="1">
    <citation type="submission" date="2025-08" db="UniProtKB">
        <authorList>
            <consortium name="RefSeq"/>
        </authorList>
    </citation>
    <scope>IDENTIFICATION</scope>
    <source>
        <tissue evidence="8">Tentacle</tissue>
    </source>
</reference>
<dbReference type="PROSITE" id="PS00107">
    <property type="entry name" value="PROTEIN_KINASE_ATP"/>
    <property type="match status" value="1"/>
</dbReference>
<gene>
    <name evidence="8" type="primary">LOC116290540</name>
</gene>
<sequence length="136" mass="15263">MDPEIMFKKEDLATVDIQEEDLTTKELIGKGQFGSVYRGLWKGLQVAIKQIPRGYGDPDISEVNICRRLRHPNIIMLFGCFISETDTNIITNYIKGVNLGVALGLIRGTTSQLTRSTMVFSCFSLPKACLTCMKKR</sequence>
<dbReference type="PANTHER" id="PTHR44329">
    <property type="entry name" value="SERINE/THREONINE-PROTEIN KINASE TNNI3K-RELATED"/>
    <property type="match status" value="1"/>
</dbReference>
<accession>A0A6P8HLG8</accession>
<feature type="binding site" evidence="5">
    <location>
        <position position="49"/>
    </location>
    <ligand>
        <name>ATP</name>
        <dbReference type="ChEBI" id="CHEBI:30616"/>
    </ligand>
</feature>
<evidence type="ECO:0000256" key="2">
    <source>
        <dbReference type="ARBA" id="ARBA00022741"/>
    </source>
</evidence>
<dbReference type="GO" id="GO:0004674">
    <property type="term" value="F:protein serine/threonine kinase activity"/>
    <property type="evidence" value="ECO:0007669"/>
    <property type="project" value="TreeGrafter"/>
</dbReference>
<dbReference type="AlphaFoldDB" id="A0A6P8HLG8"/>
<dbReference type="InterPro" id="IPR001245">
    <property type="entry name" value="Ser-Thr/Tyr_kinase_cat_dom"/>
</dbReference>